<proteinExistence type="predicted"/>
<accession>A0A1M6IY62</accession>
<evidence type="ECO:0000259" key="2">
    <source>
        <dbReference type="Pfam" id="PF14028"/>
    </source>
</evidence>
<dbReference type="Pfam" id="PF14028">
    <property type="entry name" value="Lant_dehydr_C"/>
    <property type="match status" value="1"/>
</dbReference>
<dbReference type="AlphaFoldDB" id="A0A1M6IY62"/>
<evidence type="ECO:0000313" key="4">
    <source>
        <dbReference type="Proteomes" id="UP000184418"/>
    </source>
</evidence>
<dbReference type="STRING" id="1121955.SAMN02745146_3016"/>
<dbReference type="InterPro" id="IPR006827">
    <property type="entry name" value="Lant_deHydtase_N"/>
</dbReference>
<evidence type="ECO:0000259" key="1">
    <source>
        <dbReference type="Pfam" id="PF04738"/>
    </source>
</evidence>
<dbReference type="Proteomes" id="UP000184418">
    <property type="component" value="Unassembled WGS sequence"/>
</dbReference>
<reference evidence="3 4" key="1">
    <citation type="submission" date="2016-11" db="EMBL/GenBank/DDBJ databases">
        <authorList>
            <person name="Jaros S."/>
            <person name="Januszkiewicz K."/>
            <person name="Wedrychowicz H."/>
        </authorList>
    </citation>
    <scope>NUCLEOTIDE SEQUENCE [LARGE SCALE GENOMIC DNA]</scope>
    <source>
        <strain evidence="3 4">DSM 21074</strain>
    </source>
</reference>
<protein>
    <submittedName>
        <fullName evidence="3">Thiopeptide-type bacteriocin biosynthesis domain-containing protein</fullName>
    </submittedName>
</protein>
<name>A0A1M6IY62_9BACT</name>
<feature type="domain" description="Thiopeptide-type bacteriocin biosynthesis" evidence="2">
    <location>
        <begin position="749"/>
        <end position="1012"/>
    </location>
</feature>
<keyword evidence="4" id="KW-1185">Reference proteome</keyword>
<dbReference type="EMBL" id="FQYN01000006">
    <property type="protein sequence ID" value="SHJ39371.1"/>
    <property type="molecule type" value="Genomic_DNA"/>
</dbReference>
<dbReference type="OrthoDB" id="1273722at2"/>
<gene>
    <name evidence="3" type="ORF">SAMN02745146_3016</name>
</gene>
<evidence type="ECO:0000313" key="3">
    <source>
        <dbReference type="EMBL" id="SHJ39371.1"/>
    </source>
</evidence>
<dbReference type="NCBIfam" id="TIGR03891">
    <property type="entry name" value="thiopep_ocin"/>
    <property type="match status" value="1"/>
</dbReference>
<sequence length="1030" mass="115931">MIQHYGFFLLRRPALPLQRLQQLRQSLLTQPLGKLMRDWYTDPAARQAIYVASAGLHERLSRWLAGEVIPEEARLLDTLHKYAIRMSSRCTPYGLLAGCALGRVGAVSQLGAARLPALRSHTRLDAEYLQALHEWLLLQPDVRGQVLLYPNTSLYAVGDSLRYVEQQRDALTRRYFISAVEADEFLRGVLAQAAAGTTLPALVRHLGEQGIEPEEAEAYLDQLLADGVLRSALEPTVIGPDYLPALLGQLAVLPGAEALVAELSALHELLTTHPDADFVGKTVESWLAARQIAAPATGPLRVDAYYPEAAPQLSETLLQQLQQQLQRLFVLNQPSTQPDLDDFKRRFHTRYEDEEVPLALALDQEHGVGYGSSSALGIGYAPMIDDLSLPATEAAPPRSAADWWQALVLQKYSQALREAQAEIELTDADLAYIGQQRPAPAPLPDSFYVFGNLLAAPEPADYRFNLLACQGPSAIQLLGRFCAGDAQLAAAVAGCVRRTEEHHSEVVFAEIVHFPESRAGNIMTRPTLYRYEIPYLGRASVPAERQLPLADLYVSVRNGELLLRSRRLNKRVIPRLSNAHNFHQGVPIYRFLCDLQQQTSHLNVQWNWSVLAEQAYLPRVRYRSIILSRATWLLRSAELEPDNLMRLATMLTRRGVPEQFVLAVGDNELSLSLHVPDSLRLLAQELRKSATVRLYEVLQTAESCAGPGRPAFANELVLPFYNPAAPAIAGLRADTPELPPRRFSIGSEWLYLKVYTGEKTSDGLLAHTLYPVIQRLLDCRVVEHFFFVRYRDNDPHLRLRFRGNSHLEFYHIVIQALERCLREPVRTGSVHRIQTDTYQRELERYGHQQIGQCETLFHCDSLSTLRFLSRTGAVFAEPDRFCLAIAKIDRLLALLALPYAERHALLHQLQESFFAEFRGDANLRRQLNDKHRQYRPLLEQALRLAAQPAPPEEAALEEQQRAALLVLQQTSPTPAHLRGLLASLIHMIVNRLFPSKQRAYELMLYHCLARQYQSLQARSHAAEKAAALEE</sequence>
<feature type="domain" description="Lantibiotic dehydratase N-terminal" evidence="1">
    <location>
        <begin position="42"/>
        <end position="682"/>
    </location>
</feature>
<dbReference type="InterPro" id="IPR023809">
    <property type="entry name" value="Thiopep_bacteriocin_synth_dom"/>
</dbReference>
<organism evidence="3 4">
    <name type="scientific">Hymenobacter daecheongensis DSM 21074</name>
    <dbReference type="NCBI Taxonomy" id="1121955"/>
    <lineage>
        <taxon>Bacteria</taxon>
        <taxon>Pseudomonadati</taxon>
        <taxon>Bacteroidota</taxon>
        <taxon>Cytophagia</taxon>
        <taxon>Cytophagales</taxon>
        <taxon>Hymenobacteraceae</taxon>
        <taxon>Hymenobacter</taxon>
    </lineage>
</organism>
<dbReference type="Pfam" id="PF04738">
    <property type="entry name" value="Lant_dehydr_N"/>
    <property type="match status" value="1"/>
</dbReference>